<proteinExistence type="predicted"/>
<dbReference type="AlphaFoldDB" id="A0A443LK40"/>
<dbReference type="Proteomes" id="UP000288071">
    <property type="component" value="Unassembled WGS sequence"/>
</dbReference>
<comment type="caution">
    <text evidence="1">The sequence shown here is derived from an EMBL/GenBank/DDBJ whole genome shotgun (WGS) entry which is preliminary data.</text>
</comment>
<reference evidence="1 2" key="1">
    <citation type="submission" date="2019-01" db="EMBL/GenBank/DDBJ databases">
        <title>Sinorhodobacter populi sp. nov. isolated from the symptomatic bark tissue of Populus euramericana canker.</title>
        <authorList>
            <person name="Xu G."/>
        </authorList>
    </citation>
    <scope>NUCLEOTIDE SEQUENCE [LARGE SCALE GENOMIC DNA]</scope>
    <source>
        <strain evidence="1 2">CGMCC 1.12963</strain>
    </source>
</reference>
<gene>
    <name evidence="1" type="ORF">EOW66_16405</name>
</gene>
<evidence type="ECO:0000313" key="2">
    <source>
        <dbReference type="Proteomes" id="UP000288071"/>
    </source>
</evidence>
<name>A0A443LK40_9RHOB</name>
<organism evidence="1 2">
    <name type="scientific">Paenirhodobacter huangdaonensis</name>
    <dbReference type="NCBI Taxonomy" id="2501515"/>
    <lineage>
        <taxon>Bacteria</taxon>
        <taxon>Pseudomonadati</taxon>
        <taxon>Pseudomonadota</taxon>
        <taxon>Alphaproteobacteria</taxon>
        <taxon>Rhodobacterales</taxon>
        <taxon>Rhodobacter group</taxon>
        <taxon>Paenirhodobacter</taxon>
    </lineage>
</organism>
<reference evidence="2" key="2">
    <citation type="submission" date="2019-01" db="EMBL/GenBank/DDBJ databases">
        <title>Sinorhodobacter populi sp. nov. isolated from the symptomatic bark tissue of Populus euramericana canker.</title>
        <authorList>
            <person name="Li Y."/>
        </authorList>
    </citation>
    <scope>NUCLEOTIDE SEQUENCE [LARGE SCALE GENOMIC DNA]</scope>
    <source>
        <strain evidence="2">CGMCC 1.12963</strain>
    </source>
</reference>
<keyword evidence="2" id="KW-1185">Reference proteome</keyword>
<protein>
    <submittedName>
        <fullName evidence="1">Uncharacterized protein</fullName>
    </submittedName>
</protein>
<evidence type="ECO:0000313" key="1">
    <source>
        <dbReference type="EMBL" id="RWR49546.1"/>
    </source>
</evidence>
<dbReference type="EMBL" id="SAVA01000011">
    <property type="protein sequence ID" value="RWR49546.1"/>
    <property type="molecule type" value="Genomic_DNA"/>
</dbReference>
<accession>A0A443LK40</accession>
<sequence length="261" mass="29405">MEIGITLQRPDFSPKSGPVTVGWFMDHDTSSIVMFPPERVSFRGTNKTHAKSAARCPGVVQLESRYFLIRCPYDIHIGFTRGDKGQPQLVNRAGPRGTLRAGKLGQVVHLVQESEWRYPDKPTIQLSLGYCFVAEEICYITQLDAFAHYRSEPLPGTIFGGRFPIHAWLRPLMWAFEWHDTGKDLILKRGDPLFYCQFEADGPDRPVQVVPVERTPEIERWMASMAGVASSVNQTFSLFRAAEAARPKTLLVPKERGQDGA</sequence>